<evidence type="ECO:0000256" key="1">
    <source>
        <dbReference type="ARBA" id="ARBA00004651"/>
    </source>
</evidence>
<feature type="transmembrane region" description="Helical" evidence="8">
    <location>
        <begin position="77"/>
        <end position="102"/>
    </location>
</feature>
<dbReference type="PROSITE" id="PS50928">
    <property type="entry name" value="ABC_TM1"/>
    <property type="match status" value="1"/>
</dbReference>
<feature type="transmembrane region" description="Helical" evidence="8">
    <location>
        <begin position="12"/>
        <end position="35"/>
    </location>
</feature>
<evidence type="ECO:0000256" key="3">
    <source>
        <dbReference type="ARBA" id="ARBA00022475"/>
    </source>
</evidence>
<feature type="transmembrane region" description="Helical" evidence="8">
    <location>
        <begin position="246"/>
        <end position="267"/>
    </location>
</feature>
<keyword evidence="6 8" id="KW-0472">Membrane</keyword>
<keyword evidence="4 8" id="KW-0812">Transmembrane</keyword>
<dbReference type="InterPro" id="IPR050366">
    <property type="entry name" value="BP-dependent_transpt_permease"/>
</dbReference>
<keyword evidence="5 8" id="KW-1133">Transmembrane helix</keyword>
<dbReference type="Pfam" id="PF00528">
    <property type="entry name" value="BPD_transp_1"/>
    <property type="match status" value="1"/>
</dbReference>
<organism evidence="10 11">
    <name type="scientific">Bacillus bingmayongensis</name>
    <dbReference type="NCBI Taxonomy" id="1150157"/>
    <lineage>
        <taxon>Bacteria</taxon>
        <taxon>Bacillati</taxon>
        <taxon>Bacillota</taxon>
        <taxon>Bacilli</taxon>
        <taxon>Bacillales</taxon>
        <taxon>Bacillaceae</taxon>
        <taxon>Bacillus</taxon>
    </lineage>
</organism>
<dbReference type="CDD" id="cd06261">
    <property type="entry name" value="TM_PBP2"/>
    <property type="match status" value="1"/>
</dbReference>
<dbReference type="InterPro" id="IPR053385">
    <property type="entry name" value="ABC_transport_permease"/>
</dbReference>
<dbReference type="Proteomes" id="UP001291930">
    <property type="component" value="Unassembled WGS sequence"/>
</dbReference>
<dbReference type="NCBIfam" id="NF045474">
    <property type="entry name" value="Opp2C"/>
    <property type="match status" value="1"/>
</dbReference>
<evidence type="ECO:0000256" key="7">
    <source>
        <dbReference type="ARBA" id="ARBA00024202"/>
    </source>
</evidence>
<comment type="caution">
    <text evidence="10">The sequence shown here is derived from an EMBL/GenBank/DDBJ whole genome shotgun (WGS) entry which is preliminary data.</text>
</comment>
<dbReference type="PANTHER" id="PTHR43386">
    <property type="entry name" value="OLIGOPEPTIDE TRANSPORT SYSTEM PERMEASE PROTEIN APPC"/>
    <property type="match status" value="1"/>
</dbReference>
<gene>
    <name evidence="10" type="primary">nikC</name>
    <name evidence="10" type="ORF">U2I54_26365</name>
</gene>
<reference evidence="11" key="1">
    <citation type="submission" date="2023-11" db="EMBL/GenBank/DDBJ databases">
        <title>Genome Sequence of Bacillus pseudomycoides stain BUPM19.</title>
        <authorList>
            <person name="Farhat A."/>
        </authorList>
    </citation>
    <scope>NUCLEOTIDE SEQUENCE [LARGE SCALE GENOMIC DNA]</scope>
    <source>
        <strain evidence="11">BUPM19</strain>
    </source>
</reference>
<keyword evidence="11" id="KW-1185">Reference proteome</keyword>
<dbReference type="Pfam" id="PF12911">
    <property type="entry name" value="OppC_N"/>
    <property type="match status" value="1"/>
</dbReference>
<evidence type="ECO:0000313" key="10">
    <source>
        <dbReference type="EMBL" id="MDZ5610445.1"/>
    </source>
</evidence>
<evidence type="ECO:0000256" key="8">
    <source>
        <dbReference type="RuleBase" id="RU363032"/>
    </source>
</evidence>
<dbReference type="PANTHER" id="PTHR43386:SF1">
    <property type="entry name" value="D,D-DIPEPTIDE TRANSPORT SYSTEM PERMEASE PROTEIN DDPC-RELATED"/>
    <property type="match status" value="1"/>
</dbReference>
<dbReference type="SUPFAM" id="SSF161098">
    <property type="entry name" value="MetI-like"/>
    <property type="match status" value="1"/>
</dbReference>
<dbReference type="InterPro" id="IPR000515">
    <property type="entry name" value="MetI-like"/>
</dbReference>
<evidence type="ECO:0000256" key="5">
    <source>
        <dbReference type="ARBA" id="ARBA00022989"/>
    </source>
</evidence>
<proteinExistence type="inferred from homology"/>
<dbReference type="RefSeq" id="WP_374219656.1">
    <property type="nucleotide sequence ID" value="NZ_JAXOVW010000157.1"/>
</dbReference>
<sequence>MIASIRGVFKHQITIVVCSFTLIILFILTILAPWISPHDPIQVNLALKLKQPSMEYPLGTDYLGRCNLSRLLHGARISLGIASLIFISSLGIGLLIGTFAGYKGGRIDLILMRFCEGVMAFPNLVLILGLVGIFGPGMKQVILAMVLVQRVYYARMFRGLVLSLKEQNFITAARINGSSQWKIIRRHIIPNVLPPIVVMGTLEMGWAIMDISALSFLGLGIQPPTPEWGAMIHEGKSYIRSNPELMIYPGVMIMLVVITFNVLGEALSDRFGVKRRF</sequence>
<dbReference type="EMBL" id="JAXOVW010000157">
    <property type="protein sequence ID" value="MDZ5610445.1"/>
    <property type="molecule type" value="Genomic_DNA"/>
</dbReference>
<keyword evidence="3" id="KW-1003">Cell membrane</keyword>
<accession>A0ABU5K421</accession>
<evidence type="ECO:0000313" key="11">
    <source>
        <dbReference type="Proteomes" id="UP001291930"/>
    </source>
</evidence>
<keyword evidence="2 8" id="KW-0813">Transport</keyword>
<dbReference type="InterPro" id="IPR014157">
    <property type="entry name" value="Nickel_NikC"/>
</dbReference>
<dbReference type="InterPro" id="IPR025966">
    <property type="entry name" value="OppC_N"/>
</dbReference>
<comment type="subcellular location">
    <subcellularLocation>
        <location evidence="1 8">Cell membrane</location>
        <topology evidence="1 8">Multi-pass membrane protein</topology>
    </subcellularLocation>
</comment>
<evidence type="ECO:0000256" key="6">
    <source>
        <dbReference type="ARBA" id="ARBA00023136"/>
    </source>
</evidence>
<evidence type="ECO:0000259" key="9">
    <source>
        <dbReference type="PROSITE" id="PS50928"/>
    </source>
</evidence>
<protein>
    <submittedName>
        <fullName evidence="10">Nickel ABC transporter permease subunit NikC</fullName>
    </submittedName>
</protein>
<evidence type="ECO:0000256" key="2">
    <source>
        <dbReference type="ARBA" id="ARBA00022448"/>
    </source>
</evidence>
<dbReference type="Gene3D" id="1.10.3720.10">
    <property type="entry name" value="MetI-like"/>
    <property type="match status" value="1"/>
</dbReference>
<dbReference type="InterPro" id="IPR035906">
    <property type="entry name" value="MetI-like_sf"/>
</dbReference>
<feature type="domain" description="ABC transmembrane type-1" evidence="9">
    <location>
        <begin position="75"/>
        <end position="264"/>
    </location>
</feature>
<evidence type="ECO:0000256" key="4">
    <source>
        <dbReference type="ARBA" id="ARBA00022692"/>
    </source>
</evidence>
<feature type="transmembrane region" description="Helical" evidence="8">
    <location>
        <begin position="114"/>
        <end position="134"/>
    </location>
</feature>
<name>A0ABU5K421_9BACI</name>
<dbReference type="NCBIfam" id="TIGR02790">
    <property type="entry name" value="nickel_nikC"/>
    <property type="match status" value="1"/>
</dbReference>
<comment type="similarity">
    <text evidence="7">Belongs to the binding-protein-dependent transport system permease family. OppBC subfamily.</text>
</comment>